<organism evidence="1">
    <name type="scientific">bioreactor metagenome</name>
    <dbReference type="NCBI Taxonomy" id="1076179"/>
    <lineage>
        <taxon>unclassified sequences</taxon>
        <taxon>metagenomes</taxon>
        <taxon>ecological metagenomes</taxon>
    </lineage>
</organism>
<dbReference type="SUPFAM" id="SSF52141">
    <property type="entry name" value="Uracil-DNA glycosylase-like"/>
    <property type="match status" value="1"/>
</dbReference>
<gene>
    <name evidence="1" type="ORF">SDC9_32528</name>
</gene>
<name>A0A644V5D9_9ZZZZ</name>
<dbReference type="CDD" id="cd10035">
    <property type="entry name" value="UDG_like"/>
    <property type="match status" value="1"/>
</dbReference>
<dbReference type="InterPro" id="IPR036895">
    <property type="entry name" value="Uracil-DNA_glycosylase-like_sf"/>
</dbReference>
<accession>A0A644V5D9</accession>
<evidence type="ECO:0000313" key="1">
    <source>
        <dbReference type="EMBL" id="MPL86546.1"/>
    </source>
</evidence>
<dbReference type="EMBL" id="VSSQ01000223">
    <property type="protein sequence ID" value="MPL86546.1"/>
    <property type="molecule type" value="Genomic_DNA"/>
</dbReference>
<evidence type="ECO:0008006" key="2">
    <source>
        <dbReference type="Google" id="ProtNLM"/>
    </source>
</evidence>
<reference evidence="1" key="1">
    <citation type="submission" date="2019-08" db="EMBL/GenBank/DDBJ databases">
        <authorList>
            <person name="Kucharzyk K."/>
            <person name="Murdoch R.W."/>
            <person name="Higgins S."/>
            <person name="Loffler F."/>
        </authorList>
    </citation>
    <scope>NUCLEOTIDE SEQUENCE</scope>
</reference>
<proteinExistence type="predicted"/>
<dbReference type="Gene3D" id="3.40.470.10">
    <property type="entry name" value="Uracil-DNA glycosylase-like domain"/>
    <property type="match status" value="1"/>
</dbReference>
<sequence length="236" mass="26140">MGANNGELRIMENFVKQLQAYRGAETFNPWSDYDATCDIGPEAPVIRANNLLRYLTLRRNAKYLFIAEGLGYQGGHFSGMAMTSERILLGFHPAVSPEVVLGKWNYQRTSNPSSQLLNKKQQEEGFNEPTATVMWGQLAQHGLSPFQSILWNIFPFHPYKADKILTNRTPSKAELDIGIVYAKMLLELVPGMEVIAIGQKAAGTLAKYGVACNTVPHPSMGGANKFKAAIKTIFNM</sequence>
<protein>
    <recommendedName>
        <fullName evidence="2">Uracil-DNA glycosylase-like domain-containing protein</fullName>
    </recommendedName>
</protein>
<dbReference type="AlphaFoldDB" id="A0A644V5D9"/>
<comment type="caution">
    <text evidence="1">The sequence shown here is derived from an EMBL/GenBank/DDBJ whole genome shotgun (WGS) entry which is preliminary data.</text>
</comment>